<dbReference type="PANTHER" id="PTHR10204:SF34">
    <property type="entry name" value="NAD(P)H DEHYDROGENASE [QUINONE] 1 ISOFORM 1"/>
    <property type="match status" value="1"/>
</dbReference>
<dbReference type="GO" id="GO:0003955">
    <property type="term" value="F:NAD(P)H dehydrogenase (quinone) activity"/>
    <property type="evidence" value="ECO:0007669"/>
    <property type="project" value="TreeGrafter"/>
</dbReference>
<name>W4HLE6_9RHOB</name>
<dbReference type="GO" id="GO:0005829">
    <property type="term" value="C:cytosol"/>
    <property type="evidence" value="ECO:0007669"/>
    <property type="project" value="TreeGrafter"/>
</dbReference>
<dbReference type="RefSeq" id="WP_043844169.1">
    <property type="nucleotide sequence ID" value="NZ_AQQW01000005.1"/>
</dbReference>
<evidence type="ECO:0000259" key="3">
    <source>
        <dbReference type="Pfam" id="PF02525"/>
    </source>
</evidence>
<evidence type="ECO:0000256" key="2">
    <source>
        <dbReference type="ARBA" id="ARBA00023002"/>
    </source>
</evidence>
<dbReference type="PANTHER" id="PTHR10204">
    <property type="entry name" value="NAD P H OXIDOREDUCTASE-RELATED"/>
    <property type="match status" value="1"/>
</dbReference>
<dbReference type="InterPro" id="IPR003680">
    <property type="entry name" value="Flavodoxin_fold"/>
</dbReference>
<comment type="similarity">
    <text evidence="1">Belongs to the NAD(P)H dehydrogenase (quinone) family.</text>
</comment>
<dbReference type="EMBL" id="AQQW01000005">
    <property type="protein sequence ID" value="ETW12805.1"/>
    <property type="molecule type" value="Genomic_DNA"/>
</dbReference>
<dbReference type="STRING" id="1379903.ATO8_09688"/>
<gene>
    <name evidence="4" type="ORF">ATO8_09688</name>
</gene>
<evidence type="ECO:0000256" key="1">
    <source>
        <dbReference type="ARBA" id="ARBA00006252"/>
    </source>
</evidence>
<accession>W4HLE6</accession>
<keyword evidence="5" id="KW-1185">Reference proteome</keyword>
<dbReference type="Pfam" id="PF02525">
    <property type="entry name" value="Flavodoxin_2"/>
    <property type="match status" value="1"/>
</dbReference>
<organism evidence="4 5">
    <name type="scientific">Roseivivax marinus</name>
    <dbReference type="NCBI Taxonomy" id="1379903"/>
    <lineage>
        <taxon>Bacteria</taxon>
        <taxon>Pseudomonadati</taxon>
        <taxon>Pseudomonadota</taxon>
        <taxon>Alphaproteobacteria</taxon>
        <taxon>Rhodobacterales</taxon>
        <taxon>Roseobacteraceae</taxon>
        <taxon>Roseivivax</taxon>
    </lineage>
</organism>
<dbReference type="Gene3D" id="3.40.50.360">
    <property type="match status" value="1"/>
</dbReference>
<dbReference type="InterPro" id="IPR051545">
    <property type="entry name" value="NAD(P)H_dehydrogenase_qn"/>
</dbReference>
<comment type="caution">
    <text evidence="4">The sequence shown here is derived from an EMBL/GenBank/DDBJ whole genome shotgun (WGS) entry which is preliminary data.</text>
</comment>
<proteinExistence type="inferred from homology"/>
<sequence length="191" mass="20978">MASILVVLGHPDGAGRHYCDGLAQAYAAGARAGGHQVEVIDIGAEAVSFLHSRAEWTGGDPPDFVPAAQAAIRSAEHIVFVYPLWLGSMPAKLKAWLEHVMRPRFVGLEADGRFRRLLRGRSARVIVTMAMPAPAYRFWFGAFSLRSFDRNVLRFVGIAPVRWTLIGGVETSEARRAQALDRVMRLGRAGR</sequence>
<dbReference type="PATRIC" id="fig|1317118.6.peg.2000"/>
<protein>
    <submittedName>
        <fullName evidence="4">NAD(P)H dehydrogenase (Quinone)</fullName>
    </submittedName>
</protein>
<evidence type="ECO:0000313" key="4">
    <source>
        <dbReference type="EMBL" id="ETW12805.1"/>
    </source>
</evidence>
<dbReference type="AlphaFoldDB" id="W4HLE6"/>
<keyword evidence="2" id="KW-0560">Oxidoreductase</keyword>
<dbReference type="InterPro" id="IPR029039">
    <property type="entry name" value="Flavoprotein-like_sf"/>
</dbReference>
<dbReference type="Proteomes" id="UP000019063">
    <property type="component" value="Unassembled WGS sequence"/>
</dbReference>
<dbReference type="SUPFAM" id="SSF52218">
    <property type="entry name" value="Flavoproteins"/>
    <property type="match status" value="1"/>
</dbReference>
<feature type="domain" description="Flavodoxin-like fold" evidence="3">
    <location>
        <begin position="3"/>
        <end position="183"/>
    </location>
</feature>
<evidence type="ECO:0000313" key="5">
    <source>
        <dbReference type="Proteomes" id="UP000019063"/>
    </source>
</evidence>
<dbReference type="eggNOG" id="COG2249">
    <property type="taxonomic scope" value="Bacteria"/>
</dbReference>
<reference evidence="4 5" key="1">
    <citation type="journal article" date="2014" name="Antonie Van Leeuwenhoek">
        <title>Roseivivax atlanticus sp. nov., isolated from surface seawater of the Atlantic Ocean.</title>
        <authorList>
            <person name="Li G."/>
            <person name="Lai Q."/>
            <person name="Liu X."/>
            <person name="Sun F."/>
            <person name="Shao Z."/>
        </authorList>
    </citation>
    <scope>NUCLEOTIDE SEQUENCE [LARGE SCALE GENOMIC DNA]</scope>
    <source>
        <strain evidence="4 5">22II-s10s</strain>
    </source>
</reference>